<dbReference type="InterPro" id="IPR013806">
    <property type="entry name" value="Kringle-like"/>
</dbReference>
<dbReference type="Proteomes" id="UP001283361">
    <property type="component" value="Unassembled WGS sequence"/>
</dbReference>
<reference evidence="5" key="1">
    <citation type="journal article" date="2023" name="G3 (Bethesda)">
        <title>A reference genome for the long-term kleptoplast-retaining sea slug Elysia crispata morphotype clarki.</title>
        <authorList>
            <person name="Eastman K.E."/>
            <person name="Pendleton A.L."/>
            <person name="Shaikh M.A."/>
            <person name="Suttiyut T."/>
            <person name="Ogas R."/>
            <person name="Tomko P."/>
            <person name="Gavelis G."/>
            <person name="Widhalm J.R."/>
            <person name="Wisecaver J.H."/>
        </authorList>
    </citation>
    <scope>NUCLEOTIDE SEQUENCE</scope>
    <source>
        <strain evidence="5">ECLA1</strain>
    </source>
</reference>
<sequence length="306" mass="33992">MSLGITFSYVKKILLLTTYFGLFKHACAMTPLSFTAVSSRKILDTGGCPGMYVDSAAACAMQCFLNTWCRVYVIGLCDWESPNPCYCVVCQMDPIIDQVTPGKSSVGMFRLVLIPKISTPKRLVPSNNCGGLQWTSVSTSCVGSVGAITSSLSASPILALRVSEVLVAFGGTRYRASPVCPPTFTPRGQVECHSTEGIWHNHNSLACFPLECYQQHGDKQYYAGYKNVTKSGRPCWTWQYQGPFSNNLIGHPYPFDNNDIVQAKNYCRCFFTEDYGHLWCYNGNYDSVSDPLRWEDCSVPECFAVY</sequence>
<evidence type="ECO:0000259" key="4">
    <source>
        <dbReference type="PROSITE" id="PS50070"/>
    </source>
</evidence>
<dbReference type="InterPro" id="IPR038178">
    <property type="entry name" value="Kringle_sf"/>
</dbReference>
<keyword evidence="1 3" id="KW-0420">Kringle</keyword>
<feature type="domain" description="Kringle" evidence="4">
    <location>
        <begin position="216"/>
        <end position="302"/>
    </location>
</feature>
<dbReference type="PROSITE" id="PS50070">
    <property type="entry name" value="KRINGLE_2"/>
    <property type="match status" value="1"/>
</dbReference>
<protein>
    <recommendedName>
        <fullName evidence="4">Kringle domain-containing protein</fullName>
    </recommendedName>
</protein>
<keyword evidence="2" id="KW-1015">Disulfide bond</keyword>
<keyword evidence="6" id="KW-1185">Reference proteome</keyword>
<dbReference type="EMBL" id="JAWDGP010006957">
    <property type="protein sequence ID" value="KAK3732493.1"/>
    <property type="molecule type" value="Genomic_DNA"/>
</dbReference>
<evidence type="ECO:0000256" key="1">
    <source>
        <dbReference type="ARBA" id="ARBA00022572"/>
    </source>
</evidence>
<gene>
    <name evidence="5" type="ORF">RRG08_030693</name>
</gene>
<comment type="caution">
    <text evidence="3">Lacks conserved residue(s) required for the propagation of feature annotation.</text>
</comment>
<dbReference type="AlphaFoldDB" id="A0AAE0Y4R1"/>
<accession>A0AAE0Y4R1</accession>
<evidence type="ECO:0000256" key="2">
    <source>
        <dbReference type="ARBA" id="ARBA00023157"/>
    </source>
</evidence>
<dbReference type="SUPFAM" id="SSF57440">
    <property type="entry name" value="Kringle-like"/>
    <property type="match status" value="1"/>
</dbReference>
<dbReference type="InterPro" id="IPR000001">
    <property type="entry name" value="Kringle"/>
</dbReference>
<name>A0AAE0Y4R1_9GAST</name>
<organism evidence="5 6">
    <name type="scientific">Elysia crispata</name>
    <name type="common">lettuce slug</name>
    <dbReference type="NCBI Taxonomy" id="231223"/>
    <lineage>
        <taxon>Eukaryota</taxon>
        <taxon>Metazoa</taxon>
        <taxon>Spiralia</taxon>
        <taxon>Lophotrochozoa</taxon>
        <taxon>Mollusca</taxon>
        <taxon>Gastropoda</taxon>
        <taxon>Heterobranchia</taxon>
        <taxon>Euthyneura</taxon>
        <taxon>Panpulmonata</taxon>
        <taxon>Sacoglossa</taxon>
        <taxon>Placobranchoidea</taxon>
        <taxon>Plakobranchidae</taxon>
        <taxon>Elysia</taxon>
    </lineage>
</organism>
<comment type="caution">
    <text evidence="5">The sequence shown here is derived from an EMBL/GenBank/DDBJ whole genome shotgun (WGS) entry which is preliminary data.</text>
</comment>
<evidence type="ECO:0000256" key="3">
    <source>
        <dbReference type="PROSITE-ProRule" id="PRU00121"/>
    </source>
</evidence>
<evidence type="ECO:0000313" key="6">
    <source>
        <dbReference type="Proteomes" id="UP001283361"/>
    </source>
</evidence>
<proteinExistence type="predicted"/>
<dbReference type="Gene3D" id="2.40.20.10">
    <property type="entry name" value="Plasminogen Kringle 4"/>
    <property type="match status" value="1"/>
</dbReference>
<evidence type="ECO:0000313" key="5">
    <source>
        <dbReference type="EMBL" id="KAK3732493.1"/>
    </source>
</evidence>